<gene>
    <name evidence="2" type="ORF">SAMN05421688_0642</name>
</gene>
<evidence type="ECO:0000313" key="3">
    <source>
        <dbReference type="Proteomes" id="UP000198796"/>
    </source>
</evidence>
<feature type="region of interest" description="Disordered" evidence="1">
    <location>
        <begin position="1"/>
        <end position="24"/>
    </location>
</feature>
<feature type="region of interest" description="Disordered" evidence="1">
    <location>
        <begin position="59"/>
        <end position="97"/>
    </location>
</feature>
<dbReference type="AlphaFoldDB" id="A0A1I0VIC4"/>
<evidence type="ECO:0000256" key="1">
    <source>
        <dbReference type="SAM" id="MobiDB-lite"/>
    </source>
</evidence>
<protein>
    <submittedName>
        <fullName evidence="2">Uncharacterized protein</fullName>
    </submittedName>
</protein>
<proteinExistence type="predicted"/>
<keyword evidence="3" id="KW-1185">Reference proteome</keyword>
<feature type="compositionally biased region" description="Basic and acidic residues" evidence="1">
    <location>
        <begin position="1"/>
        <end position="11"/>
    </location>
</feature>
<organism evidence="2 3">
    <name type="scientific">Poseidonocella pacifica</name>
    <dbReference type="NCBI Taxonomy" id="871651"/>
    <lineage>
        <taxon>Bacteria</taxon>
        <taxon>Pseudomonadati</taxon>
        <taxon>Pseudomonadota</taxon>
        <taxon>Alphaproteobacteria</taxon>
        <taxon>Rhodobacterales</taxon>
        <taxon>Roseobacteraceae</taxon>
        <taxon>Poseidonocella</taxon>
    </lineage>
</organism>
<accession>A0A1I0VIC4</accession>
<dbReference type="STRING" id="871651.SAMN05421688_0642"/>
<dbReference type="Proteomes" id="UP000198796">
    <property type="component" value="Unassembled WGS sequence"/>
</dbReference>
<dbReference type="EMBL" id="FOJU01000001">
    <property type="protein sequence ID" value="SFA75787.1"/>
    <property type="molecule type" value="Genomic_DNA"/>
</dbReference>
<reference evidence="2 3" key="1">
    <citation type="submission" date="2016-10" db="EMBL/GenBank/DDBJ databases">
        <authorList>
            <person name="de Groot N.N."/>
        </authorList>
    </citation>
    <scope>NUCLEOTIDE SEQUENCE [LARGE SCALE GENOMIC DNA]</scope>
    <source>
        <strain evidence="2 3">DSM 29316</strain>
    </source>
</reference>
<evidence type="ECO:0000313" key="2">
    <source>
        <dbReference type="EMBL" id="SFA75787.1"/>
    </source>
</evidence>
<sequence length="179" mass="18812">MGLKLGLHESGNKPGPRLPGRAGRTRLRRMNRYLWLTLPLILSSCTAAMTPQTAVMPRAEMPKSDVPPPPETARTVAEYDTTSSEQRAKAKAGGGGATSLGRTIASLGSPSVPGIWMKTPLVSSIQQGAVLYPQTGERVRLELRPAGTEAGAGSQLSLAAMRLLGAPLTGLPEVEVFAD</sequence>
<name>A0A1I0VIC4_9RHOB</name>